<organism evidence="1 2">
    <name type="scientific">Calothrix parasitica NIES-267</name>
    <dbReference type="NCBI Taxonomy" id="1973488"/>
    <lineage>
        <taxon>Bacteria</taxon>
        <taxon>Bacillati</taxon>
        <taxon>Cyanobacteriota</taxon>
        <taxon>Cyanophyceae</taxon>
        <taxon>Nostocales</taxon>
        <taxon>Calotrichaceae</taxon>
        <taxon>Calothrix</taxon>
    </lineage>
</organism>
<evidence type="ECO:0000313" key="2">
    <source>
        <dbReference type="Proteomes" id="UP000218418"/>
    </source>
</evidence>
<sequence length="62" mass="7323">MSQLNYETMPDAELLTYVRQHPEDKQAFYTYVDRKRSASGDSVPMSVEEAEAELERRIRKQK</sequence>
<dbReference type="Pfam" id="PF21826">
    <property type="entry name" value="DUF6887"/>
    <property type="match status" value="1"/>
</dbReference>
<dbReference type="Proteomes" id="UP000218418">
    <property type="component" value="Chromosome"/>
</dbReference>
<dbReference type="InterPro" id="IPR054053">
    <property type="entry name" value="DUF6887"/>
</dbReference>
<evidence type="ECO:0000313" key="1">
    <source>
        <dbReference type="EMBL" id="BAY83871.1"/>
    </source>
</evidence>
<gene>
    <name evidence="1" type="ORF">NIES267_33650</name>
</gene>
<accession>A0A1Z4LRU0</accession>
<proteinExistence type="predicted"/>
<reference evidence="1 2" key="1">
    <citation type="submission" date="2017-06" db="EMBL/GenBank/DDBJ databases">
        <title>Genome sequencing of cyanobaciteial culture collection at National Institute for Environmental Studies (NIES).</title>
        <authorList>
            <person name="Hirose Y."/>
            <person name="Shimura Y."/>
            <person name="Fujisawa T."/>
            <person name="Nakamura Y."/>
            <person name="Kawachi M."/>
        </authorList>
    </citation>
    <scope>NUCLEOTIDE SEQUENCE [LARGE SCALE GENOMIC DNA]</scope>
    <source>
        <strain evidence="1 2">NIES-267</strain>
    </source>
</reference>
<dbReference type="EMBL" id="AP018227">
    <property type="protein sequence ID" value="BAY83871.1"/>
    <property type="molecule type" value="Genomic_DNA"/>
</dbReference>
<dbReference type="AlphaFoldDB" id="A0A1Z4LRU0"/>
<keyword evidence="2" id="KW-1185">Reference proteome</keyword>
<dbReference type="OrthoDB" id="426753at2"/>
<protein>
    <submittedName>
        <fullName evidence="1">Uncharacterized protein</fullName>
    </submittedName>
</protein>
<name>A0A1Z4LRU0_9CYAN</name>